<dbReference type="InterPro" id="IPR001878">
    <property type="entry name" value="Znf_CCHC"/>
</dbReference>
<proteinExistence type="predicted"/>
<gene>
    <name evidence="4" type="ORF">PMEA_00021295</name>
</gene>
<name>A0AAU9VX14_9CNID</name>
<dbReference type="Proteomes" id="UP001159428">
    <property type="component" value="Unassembled WGS sequence"/>
</dbReference>
<dbReference type="EMBL" id="CALNXJ010000004">
    <property type="protein sequence ID" value="CAH3037687.1"/>
    <property type="molecule type" value="Genomic_DNA"/>
</dbReference>
<accession>A0AAU9VX14</accession>
<organism evidence="4 5">
    <name type="scientific">Pocillopora meandrina</name>
    <dbReference type="NCBI Taxonomy" id="46732"/>
    <lineage>
        <taxon>Eukaryota</taxon>
        <taxon>Metazoa</taxon>
        <taxon>Cnidaria</taxon>
        <taxon>Anthozoa</taxon>
        <taxon>Hexacorallia</taxon>
        <taxon>Scleractinia</taxon>
        <taxon>Astrocoeniina</taxon>
        <taxon>Pocilloporidae</taxon>
        <taxon>Pocillopora</taxon>
    </lineage>
</organism>
<dbReference type="GO" id="GO:0008270">
    <property type="term" value="F:zinc ion binding"/>
    <property type="evidence" value="ECO:0007669"/>
    <property type="project" value="UniProtKB-KW"/>
</dbReference>
<dbReference type="GO" id="GO:0003676">
    <property type="term" value="F:nucleic acid binding"/>
    <property type="evidence" value="ECO:0007669"/>
    <property type="project" value="InterPro"/>
</dbReference>
<dbReference type="SUPFAM" id="SSF57756">
    <property type="entry name" value="Retrovirus zinc finger-like domains"/>
    <property type="match status" value="1"/>
</dbReference>
<evidence type="ECO:0000256" key="2">
    <source>
        <dbReference type="SAM" id="Coils"/>
    </source>
</evidence>
<protein>
    <recommendedName>
        <fullName evidence="3">CCHC-type domain-containing protein</fullName>
    </recommendedName>
</protein>
<reference evidence="4 5" key="1">
    <citation type="submission" date="2022-05" db="EMBL/GenBank/DDBJ databases">
        <authorList>
            <consortium name="Genoscope - CEA"/>
            <person name="William W."/>
        </authorList>
    </citation>
    <scope>NUCLEOTIDE SEQUENCE [LARGE SCALE GENOMIC DNA]</scope>
</reference>
<dbReference type="Gene3D" id="4.10.60.10">
    <property type="entry name" value="Zinc finger, CCHC-type"/>
    <property type="match status" value="1"/>
</dbReference>
<evidence type="ECO:0000313" key="5">
    <source>
        <dbReference type="Proteomes" id="UP001159428"/>
    </source>
</evidence>
<keyword evidence="1" id="KW-0863">Zinc-finger</keyword>
<comment type="caution">
    <text evidence="4">The sequence shown here is derived from an EMBL/GenBank/DDBJ whole genome shotgun (WGS) entry which is preliminary data.</text>
</comment>
<feature type="coiled-coil region" evidence="2">
    <location>
        <begin position="9"/>
        <end position="36"/>
    </location>
</feature>
<keyword evidence="1" id="KW-0862">Zinc</keyword>
<dbReference type="PROSITE" id="PS50158">
    <property type="entry name" value="ZF_CCHC"/>
    <property type="match status" value="1"/>
</dbReference>
<keyword evidence="2" id="KW-0175">Coiled coil</keyword>
<evidence type="ECO:0000256" key="1">
    <source>
        <dbReference type="PROSITE-ProRule" id="PRU00047"/>
    </source>
</evidence>
<evidence type="ECO:0000259" key="3">
    <source>
        <dbReference type="PROSITE" id="PS50158"/>
    </source>
</evidence>
<keyword evidence="1" id="KW-0479">Metal-binding</keyword>
<dbReference type="InterPro" id="IPR036875">
    <property type="entry name" value="Znf_CCHC_sf"/>
</dbReference>
<evidence type="ECO:0000313" key="4">
    <source>
        <dbReference type="EMBL" id="CAH3037687.1"/>
    </source>
</evidence>
<sequence>MKSEPNEGNSDLQQLIRELKELVLGVNEKIKELERKNETRATTAPRRRDDAVCCSCHRRGHFARECPTKLEPGTEQVIRARLEGGYEQNSESPGILEGSKE</sequence>
<feature type="non-terminal residue" evidence="4">
    <location>
        <position position="101"/>
    </location>
</feature>
<dbReference type="AlphaFoldDB" id="A0AAU9VX14"/>
<feature type="domain" description="CCHC-type" evidence="3">
    <location>
        <begin position="53"/>
        <end position="67"/>
    </location>
</feature>
<keyword evidence="5" id="KW-1185">Reference proteome</keyword>